<accession>A0ABM9PR38</accession>
<reference evidence="2 3" key="1">
    <citation type="submission" date="2024-05" db="EMBL/GenBank/DDBJ databases">
        <authorList>
            <person name="Duchaud E."/>
        </authorList>
    </citation>
    <scope>NUCLEOTIDE SEQUENCE [LARGE SCALE GENOMIC DNA]</scope>
    <source>
        <strain evidence="2">Ena-SAMPLE-TAB-13-05-2024-13:56:06:370-140305</strain>
    </source>
</reference>
<dbReference type="EMBL" id="CAXJRC010000044">
    <property type="protein sequence ID" value="CAL2108267.1"/>
    <property type="molecule type" value="Genomic_DNA"/>
</dbReference>
<proteinExistence type="predicted"/>
<evidence type="ECO:0000313" key="3">
    <source>
        <dbReference type="Proteomes" id="UP001497602"/>
    </source>
</evidence>
<dbReference type="RefSeq" id="WP_348706838.1">
    <property type="nucleotide sequence ID" value="NZ_CAXIYA010000038.1"/>
</dbReference>
<protein>
    <submittedName>
        <fullName evidence="2">Uncharacterized protein</fullName>
    </submittedName>
</protein>
<dbReference type="Proteomes" id="UP001497602">
    <property type="component" value="Unassembled WGS sequence"/>
</dbReference>
<keyword evidence="1" id="KW-0732">Signal</keyword>
<feature type="signal peptide" evidence="1">
    <location>
        <begin position="1"/>
        <end position="18"/>
    </location>
</feature>
<name>A0ABM9PR38_9FLAO</name>
<evidence type="ECO:0000313" key="2">
    <source>
        <dbReference type="EMBL" id="CAL2108267.1"/>
    </source>
</evidence>
<comment type="caution">
    <text evidence="2">The sequence shown here is derived from an EMBL/GenBank/DDBJ whole genome shotgun (WGS) entry which is preliminary data.</text>
</comment>
<feature type="chain" id="PRO_5046097288" evidence="1">
    <location>
        <begin position="19"/>
        <end position="215"/>
    </location>
</feature>
<organism evidence="2 3">
    <name type="scientific">Tenacibaculum vairaonense</name>
    <dbReference type="NCBI Taxonomy" id="3137860"/>
    <lineage>
        <taxon>Bacteria</taxon>
        <taxon>Pseudomonadati</taxon>
        <taxon>Bacteroidota</taxon>
        <taxon>Flavobacteriia</taxon>
        <taxon>Flavobacteriales</taxon>
        <taxon>Flavobacteriaceae</taxon>
        <taxon>Tenacibaculum</taxon>
    </lineage>
</organism>
<gene>
    <name evidence="2" type="ORF">T190115A13A_70040</name>
</gene>
<evidence type="ECO:0000256" key="1">
    <source>
        <dbReference type="SAM" id="SignalP"/>
    </source>
</evidence>
<keyword evidence="3" id="KW-1185">Reference proteome</keyword>
<sequence>MKKIIYFIAIIITTNLTAQTTDFFKPSKQIWVEDFSTYSNGTGIDITNGSIEKKGDYTDSFTKWTIDATAINTSNTLLSAVNSFTDETIFNPSFNVANTEGELAWTSEEIDVSAFPQTHLSVVIETEGNLENDEYIDVYWKVVNLGNFILINRNDSGHTLVGNTNKDCHKAIKIHKDLTVTTPGKIQVKVVLKSKNINHILKIKKIEVLGKELDN</sequence>